<dbReference type="Proteomes" id="UP001195483">
    <property type="component" value="Unassembled WGS sequence"/>
</dbReference>
<reference evidence="1" key="2">
    <citation type="journal article" date="2021" name="Genome Biol. Evol.">
        <title>Developing a high-quality reference genome for a parasitic bivalve with doubly uniparental inheritance (Bivalvia: Unionida).</title>
        <authorList>
            <person name="Smith C.H."/>
        </authorList>
    </citation>
    <scope>NUCLEOTIDE SEQUENCE</scope>
    <source>
        <strain evidence="1">CHS0354</strain>
        <tissue evidence="1">Mantle</tissue>
    </source>
</reference>
<protein>
    <submittedName>
        <fullName evidence="1">Uncharacterized protein</fullName>
    </submittedName>
</protein>
<evidence type="ECO:0000313" key="1">
    <source>
        <dbReference type="EMBL" id="KAK3604946.1"/>
    </source>
</evidence>
<dbReference type="AlphaFoldDB" id="A0AAE0T797"/>
<dbReference type="EMBL" id="JAEAOA010000085">
    <property type="protein sequence ID" value="KAK3604946.1"/>
    <property type="molecule type" value="Genomic_DNA"/>
</dbReference>
<sequence>MKFTKDKLEKAFAELTEQEGFPQHMYISISHKREEVLIEEDLQTFLLSQYAGQGITINETQSIILQLKFLSASNLHENNKTFLKMMGGTTVKENYLNSVVTDYIRQVEKKSKQNLIHENKWEEAFCKIERITKKFPLPLLRIESFNGFTPKIDTYHLNLYKELGTKEACISFCGDFFSFTCGNSIRIYKQWEIHKEKELTGKTEDDNKPIAWFPHYPFKNDGSNIKTNGSSQHEFIEAENTVYQYVIIAIGIMLEKLFEGDFFMIFHDQPTDKVGEIQNWLEQLFNEDFDLPLYFNKPKILQSLNPFYENKTHLATRFEHLYRKRYKQNMVFAMENIGYEPSLECYAEILADNSFGTFGYFDVLNAWIAATQDLEKTLELISTSKNLRNKNLQKNPEDIDLSIILKELLNQYILWTPQQRELLEYHFNTNKNALETGESSIWDSIFRITGNVVEICPMFATPDELFEAFMFHEPKNGKSFKKIIDEWIMKNKNQYLEIKNKIETFANDKNPIPENDSREIEDLKIKFYEENFPNSKNFEKPFIELAINLNPVILSLEESIKTFMKLINNTLNGEESKNKFDSLKSMNLEEKRSQIKYFLKKNRFALTTHSDFLNWLESEKDNNVLNSILLVVSNSIPNKKFAYVIFRILWDKNYWDFWRQENINNASQKQLN</sequence>
<name>A0AAE0T797_9BIVA</name>
<proteinExistence type="predicted"/>
<gene>
    <name evidence="1" type="ORF">CHS0354_000610</name>
</gene>
<comment type="caution">
    <text evidence="1">The sequence shown here is derived from an EMBL/GenBank/DDBJ whole genome shotgun (WGS) entry which is preliminary data.</text>
</comment>
<keyword evidence="2" id="KW-1185">Reference proteome</keyword>
<accession>A0AAE0T797</accession>
<reference evidence="1" key="1">
    <citation type="journal article" date="2021" name="Genome Biol. Evol.">
        <title>A High-Quality Reference Genome for a Parasitic Bivalve with Doubly Uniparental Inheritance (Bivalvia: Unionida).</title>
        <authorList>
            <person name="Smith C.H."/>
        </authorList>
    </citation>
    <scope>NUCLEOTIDE SEQUENCE</scope>
    <source>
        <strain evidence="1">CHS0354</strain>
    </source>
</reference>
<organism evidence="1 2">
    <name type="scientific">Potamilus streckersoni</name>
    <dbReference type="NCBI Taxonomy" id="2493646"/>
    <lineage>
        <taxon>Eukaryota</taxon>
        <taxon>Metazoa</taxon>
        <taxon>Spiralia</taxon>
        <taxon>Lophotrochozoa</taxon>
        <taxon>Mollusca</taxon>
        <taxon>Bivalvia</taxon>
        <taxon>Autobranchia</taxon>
        <taxon>Heteroconchia</taxon>
        <taxon>Palaeoheterodonta</taxon>
        <taxon>Unionida</taxon>
        <taxon>Unionoidea</taxon>
        <taxon>Unionidae</taxon>
        <taxon>Ambleminae</taxon>
        <taxon>Lampsilini</taxon>
        <taxon>Potamilus</taxon>
    </lineage>
</organism>
<reference evidence="1" key="3">
    <citation type="submission" date="2023-05" db="EMBL/GenBank/DDBJ databases">
        <authorList>
            <person name="Smith C.H."/>
        </authorList>
    </citation>
    <scope>NUCLEOTIDE SEQUENCE</scope>
    <source>
        <strain evidence="1">CHS0354</strain>
        <tissue evidence="1">Mantle</tissue>
    </source>
</reference>
<evidence type="ECO:0000313" key="2">
    <source>
        <dbReference type="Proteomes" id="UP001195483"/>
    </source>
</evidence>